<name>A0A1T3P8K1_9ACTN</name>
<comment type="caution">
    <text evidence="1">The sequence shown here is derived from an EMBL/GenBank/DDBJ whole genome shotgun (WGS) entry which is preliminary data.</text>
</comment>
<reference evidence="1 2" key="1">
    <citation type="submission" date="2017-03" db="EMBL/GenBank/DDBJ databases">
        <title>Draft genome sequence of Streptomyces scabrisporus NF3, endophyte isolated from Amphipterygium adstringens.</title>
        <authorList>
            <person name="Vazquez M."/>
            <person name="Ceapa C.D."/>
            <person name="Rodriguez Luna D."/>
            <person name="Sanchez Esquivel S."/>
        </authorList>
    </citation>
    <scope>NUCLEOTIDE SEQUENCE [LARGE SCALE GENOMIC DNA]</scope>
    <source>
        <strain evidence="1 2">NF3</strain>
    </source>
</reference>
<gene>
    <name evidence="1" type="ORF">B4N89_27750</name>
</gene>
<evidence type="ECO:0000313" key="1">
    <source>
        <dbReference type="EMBL" id="OPC85353.1"/>
    </source>
</evidence>
<accession>A0A1T3P8K1</accession>
<proteinExistence type="predicted"/>
<protein>
    <submittedName>
        <fullName evidence="1">Uncharacterized protein</fullName>
    </submittedName>
</protein>
<dbReference type="Proteomes" id="UP000190037">
    <property type="component" value="Unassembled WGS sequence"/>
</dbReference>
<dbReference type="STRING" id="159449.B4N89_27750"/>
<evidence type="ECO:0000313" key="2">
    <source>
        <dbReference type="Proteomes" id="UP000190037"/>
    </source>
</evidence>
<dbReference type="EMBL" id="MWQN01000001">
    <property type="protein sequence ID" value="OPC85353.1"/>
    <property type="molecule type" value="Genomic_DNA"/>
</dbReference>
<keyword evidence="2" id="KW-1185">Reference proteome</keyword>
<sequence length="77" mass="8033">MLTCTGCGATKAEPDGTPTDHFPSEHCGQCPPWRCNQCGDPCSATNPCGCWVTFEGMAFADIKAHLAAAGFDLAIPT</sequence>
<dbReference type="AlphaFoldDB" id="A0A1T3P8K1"/>
<organism evidence="1 2">
    <name type="scientific">Embleya scabrispora</name>
    <dbReference type="NCBI Taxonomy" id="159449"/>
    <lineage>
        <taxon>Bacteria</taxon>
        <taxon>Bacillati</taxon>
        <taxon>Actinomycetota</taxon>
        <taxon>Actinomycetes</taxon>
        <taxon>Kitasatosporales</taxon>
        <taxon>Streptomycetaceae</taxon>
        <taxon>Embleya</taxon>
    </lineage>
</organism>